<feature type="transmembrane region" description="Helical" evidence="1">
    <location>
        <begin position="111"/>
        <end position="129"/>
    </location>
</feature>
<dbReference type="Pfam" id="PF20604">
    <property type="entry name" value="DUF6798"/>
    <property type="match status" value="1"/>
</dbReference>
<name>A0A9D7S9Z3_9BACT</name>
<gene>
    <name evidence="3" type="ORF">IPO85_10010</name>
</gene>
<organism evidence="3 4">
    <name type="scientific">Candidatus Defluviibacterium haderslevense</name>
    <dbReference type="NCBI Taxonomy" id="2981993"/>
    <lineage>
        <taxon>Bacteria</taxon>
        <taxon>Pseudomonadati</taxon>
        <taxon>Bacteroidota</taxon>
        <taxon>Saprospiria</taxon>
        <taxon>Saprospirales</taxon>
        <taxon>Saprospiraceae</taxon>
        <taxon>Candidatus Defluviibacterium</taxon>
    </lineage>
</organism>
<sequence>MITKVKLLDQLKIVLLIYPLVLLYWNYIGDGNDLIEILPTLKQWNQPDLYPKDFFLNYIKSIPLHERTVSLLFLSSLGAKTPWIMFLIHALFTCFLIIGVYNVVKLFISHNWIVVWVLIALFFMCPYTSVGNNEIYYNMPVASLFAKTFGVWAIYFLLSNQFYWFAICLIASSYFHPIVGLQLSILWFGSKLIHHLKTKSKAKIIYKSFLLYSIVTFPFYLILLYYTQAPHAHDHFLFDILEFRIGHHFLIEYSGILDILIYIVLFAFGLWYWNPKHKVLFYFYLLQGILLIFYCIGTTVFHSEFILKFQWLKSTIWIEWFSLISIGAWIENYYSKKHYFRFLPGLTVGLYSIIIIMAFFKFNANNPRITEERLLGLWAKEHTPIDALFVVPPDFTYFKTNSERSGWVDFKAIAHHPQYLFPWYDRIHRIYNVDLSDRRNHIDLQNKANNQFKKISDETLLYLNKNQMVDFIILPIDADWHTEVLEVVYSTKNYRIFRFI</sequence>
<reference evidence="3 4" key="1">
    <citation type="submission" date="2020-10" db="EMBL/GenBank/DDBJ databases">
        <title>Connecting structure to function with the recovery of over 1000 high-quality activated sludge metagenome-assembled genomes encoding full-length rRNA genes using long-read sequencing.</title>
        <authorList>
            <person name="Singleton C.M."/>
            <person name="Petriglieri F."/>
            <person name="Kristensen J.M."/>
            <person name="Kirkegaard R.H."/>
            <person name="Michaelsen T.Y."/>
            <person name="Andersen M.H."/>
            <person name="Karst S.M."/>
            <person name="Dueholm M.S."/>
            <person name="Nielsen P.H."/>
            <person name="Albertsen M."/>
        </authorList>
    </citation>
    <scope>NUCLEOTIDE SEQUENCE [LARGE SCALE GENOMIC DNA]</scope>
    <source>
        <strain evidence="3">Ribe_18-Q3-R11-54_BAT3C.373</strain>
    </source>
</reference>
<keyword evidence="1" id="KW-0812">Transmembrane</keyword>
<feature type="transmembrane region" description="Helical" evidence="1">
    <location>
        <begin position="83"/>
        <end position="104"/>
    </location>
</feature>
<evidence type="ECO:0000259" key="2">
    <source>
        <dbReference type="Pfam" id="PF20604"/>
    </source>
</evidence>
<keyword evidence="1" id="KW-1133">Transmembrane helix</keyword>
<dbReference type="EMBL" id="JADKFW010000005">
    <property type="protein sequence ID" value="MBK9717832.1"/>
    <property type="molecule type" value="Genomic_DNA"/>
</dbReference>
<proteinExistence type="predicted"/>
<evidence type="ECO:0000256" key="1">
    <source>
        <dbReference type="SAM" id="Phobius"/>
    </source>
</evidence>
<feature type="transmembrane region" description="Helical" evidence="1">
    <location>
        <begin position="314"/>
        <end position="330"/>
    </location>
</feature>
<feature type="transmembrane region" description="Helical" evidence="1">
    <location>
        <begin position="12"/>
        <end position="28"/>
    </location>
</feature>
<evidence type="ECO:0000313" key="3">
    <source>
        <dbReference type="EMBL" id="MBK9717832.1"/>
    </source>
</evidence>
<dbReference type="Proteomes" id="UP000808349">
    <property type="component" value="Unassembled WGS sequence"/>
</dbReference>
<evidence type="ECO:0000313" key="4">
    <source>
        <dbReference type="Proteomes" id="UP000808349"/>
    </source>
</evidence>
<protein>
    <recommendedName>
        <fullName evidence="2">DUF6798 domain-containing protein</fullName>
    </recommendedName>
</protein>
<dbReference type="InterPro" id="IPR046477">
    <property type="entry name" value="DUF6798"/>
</dbReference>
<feature type="domain" description="DUF6798" evidence="2">
    <location>
        <begin position="376"/>
        <end position="430"/>
    </location>
</feature>
<feature type="transmembrane region" description="Helical" evidence="1">
    <location>
        <begin position="209"/>
        <end position="228"/>
    </location>
</feature>
<accession>A0A9D7S9Z3</accession>
<keyword evidence="1" id="KW-0472">Membrane</keyword>
<feature type="transmembrane region" description="Helical" evidence="1">
    <location>
        <begin position="249"/>
        <end position="273"/>
    </location>
</feature>
<feature type="transmembrane region" description="Helical" evidence="1">
    <location>
        <begin position="342"/>
        <end position="360"/>
    </location>
</feature>
<feature type="transmembrane region" description="Helical" evidence="1">
    <location>
        <begin position="162"/>
        <end position="189"/>
    </location>
</feature>
<dbReference type="AlphaFoldDB" id="A0A9D7S9Z3"/>
<feature type="transmembrane region" description="Helical" evidence="1">
    <location>
        <begin position="279"/>
        <end position="302"/>
    </location>
</feature>
<comment type="caution">
    <text evidence="3">The sequence shown here is derived from an EMBL/GenBank/DDBJ whole genome shotgun (WGS) entry which is preliminary data.</text>
</comment>